<name>A0ACB5UCE2_AMBMO</name>
<organism evidence="1 2">
    <name type="scientific">Ambrosiozyma monospora</name>
    <name type="common">Yeast</name>
    <name type="synonym">Endomycopsis monosporus</name>
    <dbReference type="NCBI Taxonomy" id="43982"/>
    <lineage>
        <taxon>Eukaryota</taxon>
        <taxon>Fungi</taxon>
        <taxon>Dikarya</taxon>
        <taxon>Ascomycota</taxon>
        <taxon>Saccharomycotina</taxon>
        <taxon>Pichiomycetes</taxon>
        <taxon>Pichiales</taxon>
        <taxon>Pichiaceae</taxon>
        <taxon>Ambrosiozyma</taxon>
    </lineage>
</organism>
<gene>
    <name evidence="1" type="ORF">Amon02_001290300</name>
</gene>
<dbReference type="Proteomes" id="UP001165064">
    <property type="component" value="Unassembled WGS sequence"/>
</dbReference>
<evidence type="ECO:0000313" key="2">
    <source>
        <dbReference type="Proteomes" id="UP001165064"/>
    </source>
</evidence>
<comment type="caution">
    <text evidence="1">The sequence shown here is derived from an EMBL/GenBank/DDBJ whole genome shotgun (WGS) entry which is preliminary data.</text>
</comment>
<keyword evidence="2" id="KW-1185">Reference proteome</keyword>
<protein>
    <submittedName>
        <fullName evidence="1">Unnamed protein product</fullName>
    </submittedName>
</protein>
<dbReference type="EMBL" id="BSXS01016212">
    <property type="protein sequence ID" value="GMF07437.1"/>
    <property type="molecule type" value="Genomic_DNA"/>
</dbReference>
<proteinExistence type="predicted"/>
<accession>A0ACB5UCE2</accession>
<reference evidence="1" key="1">
    <citation type="submission" date="2023-04" db="EMBL/GenBank/DDBJ databases">
        <title>Ambrosiozyma monospora NBRC 10751.</title>
        <authorList>
            <person name="Ichikawa N."/>
            <person name="Sato H."/>
            <person name="Tonouchi N."/>
        </authorList>
    </citation>
    <scope>NUCLEOTIDE SEQUENCE</scope>
    <source>
        <strain evidence="1">NBRC 10751</strain>
    </source>
</reference>
<evidence type="ECO:0000313" key="1">
    <source>
        <dbReference type="EMBL" id="GMF07437.1"/>
    </source>
</evidence>
<sequence length="163" mass="17035">MGVVAVVVVVDAAAAEAKATEGPFELPCWTGSNLKLELLWMMLMLKMLYPLMIEVVPVVDSTAEMSSLASQATVVAPTGSDTMKDNTLGTDMELDTSAVVGTVMADYNTEVVAVADNIPGLQLGIPCEAVDGLVAVAVVDTPAAGIHYDYTVDMNSFHKIALG</sequence>